<feature type="transmembrane region" description="Helical" evidence="6">
    <location>
        <begin position="431"/>
        <end position="450"/>
    </location>
</feature>
<evidence type="ECO:0000256" key="2">
    <source>
        <dbReference type="ARBA" id="ARBA00022475"/>
    </source>
</evidence>
<evidence type="ECO:0000313" key="10">
    <source>
        <dbReference type="Proteomes" id="UP000198649"/>
    </source>
</evidence>
<evidence type="ECO:0000256" key="4">
    <source>
        <dbReference type="ARBA" id="ARBA00022989"/>
    </source>
</evidence>
<dbReference type="PANTHER" id="PTHR35007:SF1">
    <property type="entry name" value="PILUS ASSEMBLY PROTEIN"/>
    <property type="match status" value="1"/>
</dbReference>
<dbReference type="SMART" id="SM00327">
    <property type="entry name" value="VWA"/>
    <property type="match status" value="1"/>
</dbReference>
<dbReference type="Pfam" id="PF00482">
    <property type="entry name" value="T2SSF"/>
    <property type="match status" value="1"/>
</dbReference>
<dbReference type="Pfam" id="PF13519">
    <property type="entry name" value="VWA_2"/>
    <property type="match status" value="1"/>
</dbReference>
<dbReference type="PROSITE" id="PS50234">
    <property type="entry name" value="VWFA"/>
    <property type="match status" value="1"/>
</dbReference>
<evidence type="ECO:0000256" key="1">
    <source>
        <dbReference type="ARBA" id="ARBA00004651"/>
    </source>
</evidence>
<dbReference type="InterPro" id="IPR036465">
    <property type="entry name" value="vWFA_dom_sf"/>
</dbReference>
<feature type="transmembrane region" description="Helical" evidence="6">
    <location>
        <begin position="315"/>
        <end position="336"/>
    </location>
</feature>
<keyword evidence="4 6" id="KW-1133">Transmembrane helix</keyword>
<dbReference type="Proteomes" id="UP000198649">
    <property type="component" value="Unassembled WGS sequence"/>
</dbReference>
<name>A0A1I3D719_9ACTN</name>
<dbReference type="EMBL" id="FOQG01000002">
    <property type="protein sequence ID" value="SFH82399.1"/>
    <property type="molecule type" value="Genomic_DNA"/>
</dbReference>
<dbReference type="CDD" id="cd00198">
    <property type="entry name" value="vWFA"/>
    <property type="match status" value="1"/>
</dbReference>
<keyword evidence="5 6" id="KW-0472">Membrane</keyword>
<feature type="chain" id="PRO_5011624132" evidence="7">
    <location>
        <begin position="32"/>
        <end position="634"/>
    </location>
</feature>
<keyword evidence="2" id="KW-1003">Cell membrane</keyword>
<accession>A0A1I3D719</accession>
<dbReference type="Gene3D" id="1.20.81.30">
    <property type="entry name" value="Type II secretion system (T2SS), domain F"/>
    <property type="match status" value="1"/>
</dbReference>
<dbReference type="PANTHER" id="PTHR35007">
    <property type="entry name" value="INTEGRAL MEMBRANE PROTEIN-RELATED"/>
    <property type="match status" value="1"/>
</dbReference>
<evidence type="ECO:0000256" key="5">
    <source>
        <dbReference type="ARBA" id="ARBA00023136"/>
    </source>
</evidence>
<feature type="transmembrane region" description="Helical" evidence="6">
    <location>
        <begin position="575"/>
        <end position="593"/>
    </location>
</feature>
<dbReference type="STRING" id="1005945.SAMN05216561_102376"/>
<feature type="signal peptide" evidence="7">
    <location>
        <begin position="1"/>
        <end position="31"/>
    </location>
</feature>
<dbReference type="InterPro" id="IPR002035">
    <property type="entry name" value="VWF_A"/>
</dbReference>
<comment type="subcellular location">
    <subcellularLocation>
        <location evidence="1">Cell membrane</location>
        <topology evidence="1">Multi-pass membrane protein</topology>
    </subcellularLocation>
</comment>
<dbReference type="SUPFAM" id="SSF53300">
    <property type="entry name" value="vWA-like"/>
    <property type="match status" value="1"/>
</dbReference>
<evidence type="ECO:0000313" key="9">
    <source>
        <dbReference type="EMBL" id="SFH82399.1"/>
    </source>
</evidence>
<dbReference type="GO" id="GO:0005886">
    <property type="term" value="C:plasma membrane"/>
    <property type="evidence" value="ECO:0007669"/>
    <property type="project" value="UniProtKB-SubCell"/>
</dbReference>
<dbReference type="AlphaFoldDB" id="A0A1I3D719"/>
<evidence type="ECO:0000256" key="7">
    <source>
        <dbReference type="SAM" id="SignalP"/>
    </source>
</evidence>
<dbReference type="OrthoDB" id="597333at2"/>
<dbReference type="RefSeq" id="WP_091110572.1">
    <property type="nucleotide sequence ID" value="NZ_BKAF01000004.1"/>
</dbReference>
<feature type="domain" description="VWFA" evidence="8">
    <location>
        <begin position="88"/>
        <end position="257"/>
    </location>
</feature>
<keyword evidence="3 6" id="KW-0812">Transmembrane</keyword>
<dbReference type="InterPro" id="IPR018076">
    <property type="entry name" value="T2SS_GspF_dom"/>
</dbReference>
<dbReference type="Gene3D" id="3.40.50.410">
    <property type="entry name" value="von Willebrand factor, type A domain"/>
    <property type="match status" value="1"/>
</dbReference>
<keyword evidence="10" id="KW-1185">Reference proteome</keyword>
<gene>
    <name evidence="9" type="ORF">SAMN05216561_102376</name>
</gene>
<keyword evidence="7" id="KW-0732">Signal</keyword>
<sequence length="634" mass="66390">MSRQSLRPRSLLPTALVAGLLVLLAATGARAADGTIAHAEPTASGLQLLVSVPADADVDLADVTVTVDGTRADAEAAPAASSTQVRRTAVLAIDTSNSMKGDRFVSAKAAALVFLDTVPDDVYVGIVSFAAEVTASLAPTQDRAAAVAVVEALELAQQTRLYDGVLGAVAMAGTEGQRSLLVLSDGADTSTTPLGSVTRSISDAEILVDVVSLGQRGAAVAALKELAAAGDGQVIAATPEALQETFSQEADVLARQVLVTVQVPSTVTATQAQVEVTLGTATGPIVAAAFTTVQDEVASEQPSSSSEAGWSPGSWVKYAGIAVFALGLALLLLLLVPRRSRPLSVEERVSLYTARPGDGPAAKPESEQPLTQAKEAAAQVLRRNKGLEDRISLRLDGAGSELKASEWLLIHTAIFVAAGLVGLLLGRGSLLLGSFFLVLGAVGPWVYLGLRRSRRRKAFNSQLPDTLQLMSGSLSAGLSLAQSVDTIVREGSAPISSEFKRVLVETRLGVSLEDALEGVAERFESKDFAWAVMAIKIQRQVGGNLSELLNTVAATMREREYMRRQVAALSAEGKLSAYVLGGLPPLFLLYLLVAQRDYVMVLFTDPRGWLMLAMAGALLGLGAFWMSKLVKVEV</sequence>
<feature type="transmembrane region" description="Helical" evidence="6">
    <location>
        <begin position="608"/>
        <end position="626"/>
    </location>
</feature>
<reference evidence="9 10" key="1">
    <citation type="submission" date="2016-10" db="EMBL/GenBank/DDBJ databases">
        <authorList>
            <person name="de Groot N.N."/>
        </authorList>
    </citation>
    <scope>NUCLEOTIDE SEQUENCE [LARGE SCALE GENOMIC DNA]</scope>
    <source>
        <strain evidence="9 10">CGMCC 1.11156</strain>
    </source>
</reference>
<evidence type="ECO:0000256" key="3">
    <source>
        <dbReference type="ARBA" id="ARBA00022692"/>
    </source>
</evidence>
<feature type="transmembrane region" description="Helical" evidence="6">
    <location>
        <begin position="407"/>
        <end position="425"/>
    </location>
</feature>
<organism evidence="9 10">
    <name type="scientific">Nocardioides psychrotolerans</name>
    <dbReference type="NCBI Taxonomy" id="1005945"/>
    <lineage>
        <taxon>Bacteria</taxon>
        <taxon>Bacillati</taxon>
        <taxon>Actinomycetota</taxon>
        <taxon>Actinomycetes</taxon>
        <taxon>Propionibacteriales</taxon>
        <taxon>Nocardioidaceae</taxon>
        <taxon>Nocardioides</taxon>
    </lineage>
</organism>
<proteinExistence type="predicted"/>
<evidence type="ECO:0000256" key="6">
    <source>
        <dbReference type="SAM" id="Phobius"/>
    </source>
</evidence>
<protein>
    <submittedName>
        <fullName evidence="9">Tight adherence protein B</fullName>
    </submittedName>
</protein>
<evidence type="ECO:0000259" key="8">
    <source>
        <dbReference type="PROSITE" id="PS50234"/>
    </source>
</evidence>
<dbReference type="InterPro" id="IPR042094">
    <property type="entry name" value="T2SS_GspF_sf"/>
</dbReference>